<name>A0A3G2HWE5_9BURK</name>
<proteinExistence type="predicted"/>
<dbReference type="AlphaFoldDB" id="A0A3G2HWE5"/>
<reference evidence="1 2" key="1">
    <citation type="submission" date="2018-09" db="EMBL/GenBank/DDBJ databases">
        <title>Complete genome sequence of the hydrocarbonoclastic bacterium Alcaligenes aquatilis QD168, isolated from a crude-oil polluted marine sediment of Central Chile.</title>
        <authorList>
            <person name="Duran R.E."/>
            <person name="Barra B."/>
            <person name="Salva-Serra F."/>
            <person name="Mendez V."/>
            <person name="Moore E.R.B."/>
            <person name="Seeger M."/>
        </authorList>
    </citation>
    <scope>NUCLEOTIDE SEQUENCE [LARGE SCALE GENOMIC DNA]</scope>
    <source>
        <strain evidence="1 2">QD168</strain>
    </source>
</reference>
<dbReference type="OrthoDB" id="662444at2"/>
<organism evidence="1 2">
    <name type="scientific">Alcaligenes aquatilis</name>
    <dbReference type="NCBI Taxonomy" id="323284"/>
    <lineage>
        <taxon>Bacteria</taxon>
        <taxon>Pseudomonadati</taxon>
        <taxon>Pseudomonadota</taxon>
        <taxon>Betaproteobacteria</taxon>
        <taxon>Burkholderiales</taxon>
        <taxon>Alcaligenaceae</taxon>
        <taxon>Alcaligenes</taxon>
    </lineage>
</organism>
<sequence>MVCWENVMACKQIRTNGTWEYVFKKAGLLEKPVHMAFVSEQGGDEYAQRFDVLCGIGTSFLQRISQTAAS</sequence>
<gene>
    <name evidence="1" type="ORF">D3M96_12040</name>
</gene>
<protein>
    <submittedName>
        <fullName evidence="1">Uncharacterized protein</fullName>
    </submittedName>
</protein>
<evidence type="ECO:0000313" key="2">
    <source>
        <dbReference type="Proteomes" id="UP000268070"/>
    </source>
</evidence>
<accession>A0A3G2HWE5</accession>
<evidence type="ECO:0000313" key="1">
    <source>
        <dbReference type="EMBL" id="AYN21191.1"/>
    </source>
</evidence>
<dbReference type="Proteomes" id="UP000268070">
    <property type="component" value="Chromosome"/>
</dbReference>
<dbReference type="KEGG" id="aaqu:D3M96_12040"/>
<dbReference type="EMBL" id="CP032153">
    <property type="protein sequence ID" value="AYN21191.1"/>
    <property type="molecule type" value="Genomic_DNA"/>
</dbReference>